<evidence type="ECO:0000313" key="2">
    <source>
        <dbReference type="EMBL" id="MTS50854.1"/>
    </source>
</evidence>
<protein>
    <submittedName>
        <fullName evidence="1">Biotin synthase</fullName>
    </submittedName>
    <submittedName>
        <fullName evidence="2">Putative DNA modification/repair radical SAM protein</fullName>
    </submittedName>
</protein>
<reference evidence="2 4" key="2">
    <citation type="journal article" date="2019" name="Nat. Med.">
        <title>A library of human gut bacterial isolates paired with longitudinal multiomics data enables mechanistic microbiome research.</title>
        <authorList>
            <person name="Poyet M."/>
            <person name="Groussin M."/>
            <person name="Gibbons S.M."/>
            <person name="Avila-Pacheco J."/>
            <person name="Jiang X."/>
            <person name="Kearney S.M."/>
            <person name="Perrotta A.R."/>
            <person name="Berdy B."/>
            <person name="Zhao S."/>
            <person name="Lieberman T.D."/>
            <person name="Swanson P.K."/>
            <person name="Smith M."/>
            <person name="Roesemann S."/>
            <person name="Alexander J.E."/>
            <person name="Rich S.A."/>
            <person name="Livny J."/>
            <person name="Vlamakis H."/>
            <person name="Clish C."/>
            <person name="Bullock K."/>
            <person name="Deik A."/>
            <person name="Scott J."/>
            <person name="Pierce K.A."/>
            <person name="Xavier R.J."/>
            <person name="Alm E.J."/>
        </authorList>
    </citation>
    <scope>NUCLEOTIDE SEQUENCE [LARGE SCALE GENOMIC DNA]</scope>
    <source>
        <strain evidence="2 4">BIOML-A7</strain>
    </source>
</reference>
<dbReference type="RefSeq" id="WP_050004826.1">
    <property type="nucleotide sequence ID" value="NZ_CAOJUJ010000032.1"/>
</dbReference>
<dbReference type="AlphaFoldDB" id="A0A0D8J2A5"/>
<keyword evidence="3" id="KW-1185">Reference proteome</keyword>
<dbReference type="GO" id="GO:0051536">
    <property type="term" value="F:iron-sulfur cluster binding"/>
    <property type="evidence" value="ECO:0007669"/>
    <property type="project" value="InterPro"/>
</dbReference>
<dbReference type="InterPro" id="IPR010994">
    <property type="entry name" value="RuvA_2-like"/>
</dbReference>
<dbReference type="NCBIfam" id="TIGR03916">
    <property type="entry name" value="rSAM_link_UDG"/>
    <property type="match status" value="1"/>
</dbReference>
<dbReference type="SUPFAM" id="SSF47781">
    <property type="entry name" value="RuvA domain 2-like"/>
    <property type="match status" value="1"/>
</dbReference>
<dbReference type="PANTHER" id="PTHR21180">
    <property type="entry name" value="ENDONUCLEASE/EXONUCLEASE/PHOSPHATASE FAMILY DOMAIN-CONTAINING PROTEIN 1"/>
    <property type="match status" value="1"/>
</dbReference>
<dbReference type="SUPFAM" id="SSF102114">
    <property type="entry name" value="Radical SAM enzymes"/>
    <property type="match status" value="1"/>
</dbReference>
<dbReference type="CDD" id="cd01335">
    <property type="entry name" value="Radical_SAM"/>
    <property type="match status" value="1"/>
</dbReference>
<organism evidence="1 3">
    <name type="scientific">Ruthenibacterium lactatiformans</name>
    <dbReference type="NCBI Taxonomy" id="1550024"/>
    <lineage>
        <taxon>Bacteria</taxon>
        <taxon>Bacillati</taxon>
        <taxon>Bacillota</taxon>
        <taxon>Clostridia</taxon>
        <taxon>Eubacteriales</taxon>
        <taxon>Oscillospiraceae</taxon>
        <taxon>Ruthenibacterium</taxon>
    </lineage>
</organism>
<name>A0A0D8J2A5_9FIRM</name>
<dbReference type="GO" id="GO:0003824">
    <property type="term" value="F:catalytic activity"/>
    <property type="evidence" value="ECO:0007669"/>
    <property type="project" value="InterPro"/>
</dbReference>
<dbReference type="EMBL" id="WMZR01000004">
    <property type="protein sequence ID" value="MTS50854.1"/>
    <property type="molecule type" value="Genomic_DNA"/>
</dbReference>
<evidence type="ECO:0000313" key="1">
    <source>
        <dbReference type="EMBL" id="KJF40681.1"/>
    </source>
</evidence>
<evidence type="ECO:0000313" key="4">
    <source>
        <dbReference type="Proteomes" id="UP000449193"/>
    </source>
</evidence>
<sequence>MDVLEKLTILTDSAKYDVACTSSGSERPGDETGLGSTVAAGLCHAFAADGRCISLLKVLLSNCCVYDCKYCVNRVTNDVPRAAFTPRELADLTIGFYRRNYIEGLFLSSAVLRSPDYTMEQMIGVLELLRGEYRFRGYIHAKAIPGADPALVARLGLLADRISINIELPSERSLSLLAPDKSKRAILAPMKQVSQSVTQSKAELMRYRKAPQFAPAGQSTQMIIGASPETDYQILRLTEGLYQKYSLKRVFFSAYIPVAEDSLLPALDTKPPLLREHRLYQADWLLRFYQFSASEILDEQHPDFNPYLDPKCNWAVHNMHLFPVDINRCSYEMLLRVPGIGVKSAQRIRVARRSGQLDLADLKRIGVVLKRAQYFITCKGFSRGVTAGPEATVRALLDPAAFGVGTEQLSLFAAPAVQELAAQGMRPASAAREVCEEAVSCLARQM</sequence>
<reference evidence="1" key="1">
    <citation type="submission" date="2015-02" db="EMBL/GenBank/DDBJ databases">
        <title>A novel member of the family Ruminococcaceae isolated from human feces.</title>
        <authorList>
            <person name="Shkoporov A.N."/>
            <person name="Chaplin A.V."/>
            <person name="Motuzova O.V."/>
            <person name="Kafarskaia L.I."/>
            <person name="Khokhlova E.V."/>
            <person name="Efimov B.A."/>
        </authorList>
    </citation>
    <scope>NUCLEOTIDE SEQUENCE [LARGE SCALE GENOMIC DNA]</scope>
    <source>
        <strain evidence="1">585-1</strain>
    </source>
</reference>
<proteinExistence type="predicted"/>
<dbReference type="SFLD" id="SFLDS00029">
    <property type="entry name" value="Radical_SAM"/>
    <property type="match status" value="1"/>
</dbReference>
<dbReference type="InterPro" id="IPR023874">
    <property type="entry name" value="DNA_rSAM_put"/>
</dbReference>
<dbReference type="InterPro" id="IPR051675">
    <property type="entry name" value="Endo/Exo/Phosphatase_dom_1"/>
</dbReference>
<dbReference type="EMBL" id="JXXK01000005">
    <property type="protein sequence ID" value="KJF40681.1"/>
    <property type="molecule type" value="Genomic_DNA"/>
</dbReference>
<gene>
    <name evidence="2" type="ORF">GMD52_04765</name>
    <name evidence="1" type="ORF">TQ39_05565</name>
</gene>
<dbReference type="InterPro" id="IPR007197">
    <property type="entry name" value="rSAM"/>
</dbReference>
<dbReference type="Proteomes" id="UP000032483">
    <property type="component" value="Unassembled WGS sequence"/>
</dbReference>
<accession>A0A0D8J2A5</accession>
<dbReference type="GeneID" id="42856091"/>
<evidence type="ECO:0000313" key="3">
    <source>
        <dbReference type="Proteomes" id="UP000032483"/>
    </source>
</evidence>
<dbReference type="Gene3D" id="1.10.150.320">
    <property type="entry name" value="Photosystem II 12 kDa extrinsic protein"/>
    <property type="match status" value="1"/>
</dbReference>
<dbReference type="PANTHER" id="PTHR21180:SF9">
    <property type="entry name" value="TYPE II SECRETION SYSTEM PROTEIN K"/>
    <property type="match status" value="1"/>
</dbReference>
<dbReference type="Proteomes" id="UP000449193">
    <property type="component" value="Unassembled WGS sequence"/>
</dbReference>
<dbReference type="PATRIC" id="fig|1550024.3.peg.1249"/>
<comment type="caution">
    <text evidence="1">The sequence shown here is derived from an EMBL/GenBank/DDBJ whole genome shotgun (WGS) entry which is preliminary data.</text>
</comment>
<dbReference type="SFLD" id="SFLDG01102">
    <property type="entry name" value="Uncharacterised_Radical_SAM_Su"/>
    <property type="match status" value="1"/>
</dbReference>
<dbReference type="InterPro" id="IPR058240">
    <property type="entry name" value="rSAM_sf"/>
</dbReference>